<feature type="domain" description="U3 small nucleolar RNA-associated protein 13 C-terminal" evidence="5">
    <location>
        <begin position="660"/>
        <end position="787"/>
    </location>
</feature>
<dbReference type="AlphaFoldDB" id="T1IG33"/>
<dbReference type="SMART" id="SM00320">
    <property type="entry name" value="WD40"/>
    <property type="match status" value="13"/>
</dbReference>
<dbReference type="GO" id="GO:0000480">
    <property type="term" value="P:endonucleolytic cleavage in 5'-ETS of tricistronic rRNA transcript (SSU-rRNA, 5.8S rRNA, LSU-rRNA)"/>
    <property type="evidence" value="ECO:0007669"/>
    <property type="project" value="TreeGrafter"/>
</dbReference>
<dbReference type="EMBL" id="ACPB03022476">
    <property type="status" value="NOT_ANNOTATED_CDS"/>
    <property type="molecule type" value="Genomic_DNA"/>
</dbReference>
<keyword evidence="2" id="KW-0853">WD repeat</keyword>
<dbReference type="Pfam" id="PF00400">
    <property type="entry name" value="WD40"/>
    <property type="match status" value="7"/>
</dbReference>
<dbReference type="PANTHER" id="PTHR19854">
    <property type="entry name" value="TRANSDUCIN BETA-LIKE 3"/>
    <property type="match status" value="1"/>
</dbReference>
<dbReference type="OMA" id="PYVQRHF"/>
<dbReference type="GO" id="GO:0032040">
    <property type="term" value="C:small-subunit processome"/>
    <property type="evidence" value="ECO:0007669"/>
    <property type="project" value="InterPro"/>
</dbReference>
<dbReference type="PROSITE" id="PS00678">
    <property type="entry name" value="WD_REPEATS_1"/>
    <property type="match status" value="3"/>
</dbReference>
<dbReference type="GO" id="GO:0030686">
    <property type="term" value="C:90S preribosome"/>
    <property type="evidence" value="ECO:0007669"/>
    <property type="project" value="TreeGrafter"/>
</dbReference>
<comment type="subcellular location">
    <subcellularLocation>
        <location evidence="1">Nucleus</location>
        <location evidence="1">Nucleolus</location>
    </subcellularLocation>
</comment>
<dbReference type="GO" id="GO:0034511">
    <property type="term" value="F:U3 snoRNA binding"/>
    <property type="evidence" value="ECO:0007669"/>
    <property type="project" value="TreeGrafter"/>
</dbReference>
<dbReference type="PROSITE" id="PS50294">
    <property type="entry name" value="WD_REPEATS_REGION"/>
    <property type="match status" value="5"/>
</dbReference>
<evidence type="ECO:0000256" key="4">
    <source>
        <dbReference type="ARBA" id="ARBA00023242"/>
    </source>
</evidence>
<dbReference type="CDD" id="cd00200">
    <property type="entry name" value="WD40"/>
    <property type="match status" value="2"/>
</dbReference>
<dbReference type="InterPro" id="IPR013934">
    <property type="entry name" value="Utp13_C"/>
</dbReference>
<dbReference type="InterPro" id="IPR019775">
    <property type="entry name" value="WD40_repeat_CS"/>
</dbReference>
<proteinExistence type="predicted"/>
<name>T1IG33_RHOPR</name>
<dbReference type="HOGENOM" id="CLU_009276_1_0_1"/>
<dbReference type="eggNOG" id="KOG0319">
    <property type="taxonomic scope" value="Eukaryota"/>
</dbReference>
<sequence>QTMPLQLKEVFKPVQVHKAFYTGGNLEWSLDSLHVYCHCDATVQILNVNDGKVTSFLGDNEPQEDAAADRIQTFTLDYKNNLVISAHKSGLLKVWNLQTNKVAKHWKSVHKGPVMKLALSIDSTILATGGSDSSIRLWDLQNNTCLYKLTGIKGVVTALTFFKSKETTFLFGAADDTVINVWNVDSGKLIMKLSGHYSTVTGIVISHDGNHIVRLAKLLDKVLILWNFLTGKQIHVIPLYESIEGLVLLPNKFNLPENDKKITGGIFVATGGEKGVIRIWDVSKVTELYVQQNSIIDCAKGDSGLAITNLIFNEATSNFLVSSSEHNIFIHNLETFSCLKQLVGFSDEVLDVIIVGPQNSHVIVANNSPRMNMYKLSNMNCRLLKGHSDLVVALASTPSNPCLFASSSKDNSFRIWLLENEIAYCVASGMLHNNSVGAVAISQLKTNFVLSGSQDTVLKKWKLPSSIDHNQTITLQMKAAQIAHEKDINCISVSPNDKLVATASMDKTAKVWESKNLTLLGTLRGHKRGVWTVSFSPSDQVLLTTSADTTLKIWSISDLSCLKTFEGHDSSVLKGEFLSNGLQIISSGGDGLLKLWNVKTSECTASFDKHNGKIWALAVMKGEETIITGGDDSQLVIWQDVTEEVRLAKAKEFQEKACKEQQLANCLQADDLLNALRLALSLDRPATVLKVFQDVINRGEIGLEETVKQLDEKEKYLLLSCASHWNANSKFCYPAQIVISLLIDEIALGELNPSKEILESVSAYTERHFKRLTQLLQDLRFLEYTKVVMKPHCIPV</sequence>
<evidence type="ECO:0000256" key="3">
    <source>
        <dbReference type="ARBA" id="ARBA00022737"/>
    </source>
</evidence>
<dbReference type="FunCoup" id="T1IG33">
    <property type="interactions" value="1632"/>
</dbReference>
<dbReference type="InterPro" id="IPR036322">
    <property type="entry name" value="WD40_repeat_dom_sf"/>
</dbReference>
<dbReference type="STRING" id="13249.T1IG33"/>
<dbReference type="PROSITE" id="PS50082">
    <property type="entry name" value="WD_REPEATS_2"/>
    <property type="match status" value="7"/>
</dbReference>
<dbReference type="PRINTS" id="PR00320">
    <property type="entry name" value="GPROTEINBRPT"/>
</dbReference>
<dbReference type="PANTHER" id="PTHR19854:SF15">
    <property type="entry name" value="TRANSDUCIN BETA-LIKE PROTEIN 3"/>
    <property type="match status" value="1"/>
</dbReference>
<evidence type="ECO:0000313" key="7">
    <source>
        <dbReference type="Proteomes" id="UP000015103"/>
    </source>
</evidence>
<dbReference type="InterPro" id="IPR020472">
    <property type="entry name" value="WD40_PAC1"/>
</dbReference>
<evidence type="ECO:0000256" key="1">
    <source>
        <dbReference type="ARBA" id="ARBA00004604"/>
    </source>
</evidence>
<accession>T1IG33</accession>
<evidence type="ECO:0000259" key="5">
    <source>
        <dbReference type="Pfam" id="PF08625"/>
    </source>
</evidence>
<keyword evidence="7" id="KW-1185">Reference proteome</keyword>
<protein>
    <submittedName>
        <fullName evidence="6">WD_REPEATS_REGION domain-containing protein</fullName>
    </submittedName>
</protein>
<evidence type="ECO:0000313" key="6">
    <source>
        <dbReference type="EnsemblMetazoa" id="RPRC015252-PA"/>
    </source>
</evidence>
<dbReference type="EnsemblMetazoa" id="RPRC015252-RA">
    <property type="protein sequence ID" value="RPRC015252-PA"/>
    <property type="gene ID" value="RPRC015252"/>
</dbReference>
<dbReference type="Pfam" id="PF08625">
    <property type="entry name" value="Utp13"/>
    <property type="match status" value="1"/>
</dbReference>
<dbReference type="Gene3D" id="2.130.10.10">
    <property type="entry name" value="YVTN repeat-like/Quinoprotein amine dehydrogenase"/>
    <property type="match status" value="4"/>
</dbReference>
<organism evidence="6 7">
    <name type="scientific">Rhodnius prolixus</name>
    <name type="common">Triatomid bug</name>
    <dbReference type="NCBI Taxonomy" id="13249"/>
    <lineage>
        <taxon>Eukaryota</taxon>
        <taxon>Metazoa</taxon>
        <taxon>Ecdysozoa</taxon>
        <taxon>Arthropoda</taxon>
        <taxon>Hexapoda</taxon>
        <taxon>Insecta</taxon>
        <taxon>Pterygota</taxon>
        <taxon>Neoptera</taxon>
        <taxon>Paraneoptera</taxon>
        <taxon>Hemiptera</taxon>
        <taxon>Heteroptera</taxon>
        <taxon>Panheteroptera</taxon>
        <taxon>Cimicomorpha</taxon>
        <taxon>Reduviidae</taxon>
        <taxon>Triatominae</taxon>
        <taxon>Rhodnius</taxon>
    </lineage>
</organism>
<dbReference type="InterPro" id="IPR015943">
    <property type="entry name" value="WD40/YVTN_repeat-like_dom_sf"/>
</dbReference>
<evidence type="ECO:0000256" key="2">
    <source>
        <dbReference type="ARBA" id="ARBA00022574"/>
    </source>
</evidence>
<dbReference type="VEuPathDB" id="VectorBase:RPRC015252"/>
<dbReference type="SUPFAM" id="SSF50978">
    <property type="entry name" value="WD40 repeat-like"/>
    <property type="match status" value="2"/>
</dbReference>
<dbReference type="GO" id="GO:0000472">
    <property type="term" value="P:endonucleolytic cleavage to generate mature 5'-end of SSU-rRNA from (SSU-rRNA, 5.8S rRNA, LSU-rRNA)"/>
    <property type="evidence" value="ECO:0007669"/>
    <property type="project" value="TreeGrafter"/>
</dbReference>
<reference evidence="6" key="1">
    <citation type="submission" date="2015-05" db="UniProtKB">
        <authorList>
            <consortium name="EnsemblMetazoa"/>
        </authorList>
    </citation>
    <scope>IDENTIFICATION</scope>
</reference>
<keyword evidence="4" id="KW-0539">Nucleus</keyword>
<keyword evidence="3" id="KW-0677">Repeat</keyword>
<dbReference type="InterPro" id="IPR001680">
    <property type="entry name" value="WD40_rpt"/>
</dbReference>
<dbReference type="Proteomes" id="UP000015103">
    <property type="component" value="Unassembled WGS sequence"/>
</dbReference>
<dbReference type="InParanoid" id="T1IG33"/>